<evidence type="ECO:0000313" key="2">
    <source>
        <dbReference type="Proteomes" id="UP001156441"/>
    </source>
</evidence>
<keyword evidence="2" id="KW-1185">Reference proteome</keyword>
<proteinExistence type="predicted"/>
<comment type="caution">
    <text evidence="1">The sequence shown here is derived from an EMBL/GenBank/DDBJ whole genome shotgun (WGS) entry which is preliminary data.</text>
</comment>
<dbReference type="EMBL" id="JAFFZE010000026">
    <property type="protein sequence ID" value="MCT2587630.1"/>
    <property type="molecule type" value="Genomic_DNA"/>
</dbReference>
<reference evidence="1 2" key="1">
    <citation type="submission" date="2021-02" db="EMBL/GenBank/DDBJ databases">
        <title>Actinophytocola xerophila sp. nov., isolated from soil of cotton cropping field.</title>
        <authorList>
            <person name="Huang R."/>
            <person name="Chen X."/>
            <person name="Ge X."/>
            <person name="Liu W."/>
        </authorList>
    </citation>
    <scope>NUCLEOTIDE SEQUENCE [LARGE SCALE GENOMIC DNA]</scope>
    <source>
        <strain evidence="1 2">S1-96</strain>
    </source>
</reference>
<organism evidence="1 2">
    <name type="scientific">Actinophytocola gossypii</name>
    <dbReference type="NCBI Taxonomy" id="2812003"/>
    <lineage>
        <taxon>Bacteria</taxon>
        <taxon>Bacillati</taxon>
        <taxon>Actinomycetota</taxon>
        <taxon>Actinomycetes</taxon>
        <taxon>Pseudonocardiales</taxon>
        <taxon>Pseudonocardiaceae</taxon>
    </lineage>
</organism>
<accession>A0ABT2JIB7</accession>
<name>A0ABT2JIB7_9PSEU</name>
<sequence>MEVALHRGSSGIRDAKSPGQELLAATEAIRRLVTHLKA</sequence>
<evidence type="ECO:0000313" key="1">
    <source>
        <dbReference type="EMBL" id="MCT2587630.1"/>
    </source>
</evidence>
<gene>
    <name evidence="1" type="ORF">JT362_31370</name>
</gene>
<protein>
    <submittedName>
        <fullName evidence="1">Uncharacterized protein</fullName>
    </submittedName>
</protein>
<dbReference type="Proteomes" id="UP001156441">
    <property type="component" value="Unassembled WGS sequence"/>
</dbReference>